<evidence type="ECO:0000313" key="7">
    <source>
        <dbReference type="EMBL" id="RGV30654.1"/>
    </source>
</evidence>
<dbReference type="Proteomes" id="UP000284434">
    <property type="component" value="Unassembled WGS sequence"/>
</dbReference>
<proteinExistence type="inferred from homology"/>
<dbReference type="AlphaFoldDB" id="A0A1Y3YRI1"/>
<comment type="caution">
    <text evidence="7">The sequence shown here is derived from an EMBL/GenBank/DDBJ whole genome shotgun (WGS) entry which is preliminary data.</text>
</comment>
<sequence length="143" mass="16916">MVPVRRTQTWLPDIFNDFFDNTWMEKTNATAPAINIRETETNYEIEVAAPGMTREDFTIKIENNNQLVVSMEKKHEQKEDKKEEGRYLRREFSYTRFQQAMILPDDVVKEKIQARMEHGVLTIDIPKQTVIPEEKNGRTIEIK</sequence>
<dbReference type="PANTHER" id="PTHR11527">
    <property type="entry name" value="HEAT-SHOCK PROTEIN 20 FAMILY MEMBER"/>
    <property type="match status" value="1"/>
</dbReference>
<evidence type="ECO:0000256" key="1">
    <source>
        <dbReference type="PROSITE-ProRule" id="PRU00285"/>
    </source>
</evidence>
<dbReference type="EMBL" id="QRYW01000001">
    <property type="protein sequence ID" value="RGV30654.1"/>
    <property type="molecule type" value="Genomic_DNA"/>
</dbReference>
<evidence type="ECO:0000313" key="6">
    <source>
        <dbReference type="EMBL" id="RGU57705.1"/>
    </source>
</evidence>
<dbReference type="Proteomes" id="UP001212263">
    <property type="component" value="Unassembled WGS sequence"/>
</dbReference>
<accession>A0A1Y3YRI1</accession>
<evidence type="ECO:0000259" key="3">
    <source>
        <dbReference type="PROSITE" id="PS01031"/>
    </source>
</evidence>
<dbReference type="GeneID" id="61274423"/>
<dbReference type="Proteomes" id="UP001199750">
    <property type="component" value="Unassembled WGS sequence"/>
</dbReference>
<dbReference type="SUPFAM" id="SSF49764">
    <property type="entry name" value="HSP20-like chaperones"/>
    <property type="match status" value="1"/>
</dbReference>
<dbReference type="Proteomes" id="UP000284243">
    <property type="component" value="Unassembled WGS sequence"/>
</dbReference>
<evidence type="ECO:0000313" key="9">
    <source>
        <dbReference type="Proteomes" id="UP000283426"/>
    </source>
</evidence>
<reference evidence="9 10" key="1">
    <citation type="submission" date="2018-08" db="EMBL/GenBank/DDBJ databases">
        <title>A genome reference for cultivated species of the human gut microbiota.</title>
        <authorList>
            <person name="Zou Y."/>
            <person name="Xue W."/>
            <person name="Luo G."/>
        </authorList>
    </citation>
    <scope>NUCLEOTIDE SEQUENCE [LARGE SCALE GENOMIC DNA]</scope>
    <source>
        <strain evidence="7 9">AF14-6AC</strain>
        <strain evidence="6 10">AF16-14</strain>
        <strain evidence="8 11">OF03-11</strain>
    </source>
</reference>
<protein>
    <submittedName>
        <fullName evidence="7">Hsp20/alpha crystallin family protein</fullName>
    </submittedName>
</protein>
<comment type="similarity">
    <text evidence="1 2">Belongs to the small heat shock protein (HSP20) family.</text>
</comment>
<reference evidence="4" key="2">
    <citation type="submission" date="2022-01" db="EMBL/GenBank/DDBJ databases">
        <title>Collection of gut derived symbiotic bacterial strains cultured from healthy donors.</title>
        <authorList>
            <person name="Lin H."/>
            <person name="Kohout C."/>
            <person name="Waligurski E."/>
            <person name="Pamer E.G."/>
        </authorList>
    </citation>
    <scope>NUCLEOTIDE SEQUENCE</scope>
    <source>
        <strain evidence="4">DFI.1.149</strain>
    </source>
</reference>
<dbReference type="EMBL" id="JAKNDN010000023">
    <property type="protein sequence ID" value="MCG4960610.1"/>
    <property type="molecule type" value="Genomic_DNA"/>
</dbReference>
<evidence type="ECO:0000313" key="8">
    <source>
        <dbReference type="EMBL" id="RGY04514.1"/>
    </source>
</evidence>
<evidence type="ECO:0000313" key="5">
    <source>
        <dbReference type="EMBL" id="MDB9222406.1"/>
    </source>
</evidence>
<dbReference type="InterPro" id="IPR031107">
    <property type="entry name" value="Small_HSP"/>
</dbReference>
<organism evidence="7 9">
    <name type="scientific">Odoribacter splanchnicus</name>
    <dbReference type="NCBI Taxonomy" id="28118"/>
    <lineage>
        <taxon>Bacteria</taxon>
        <taxon>Pseudomonadati</taxon>
        <taxon>Bacteroidota</taxon>
        <taxon>Bacteroidia</taxon>
        <taxon>Bacteroidales</taxon>
        <taxon>Odoribacteraceae</taxon>
        <taxon>Odoribacter</taxon>
    </lineage>
</organism>
<reference evidence="5" key="3">
    <citation type="submission" date="2023-01" db="EMBL/GenBank/DDBJ databases">
        <title>Human gut microbiome strain richness.</title>
        <authorList>
            <person name="Chen-Liaw A."/>
        </authorList>
    </citation>
    <scope>NUCLEOTIDE SEQUENCE</scope>
    <source>
        <strain evidence="5">RTP21484st1_B7_RTP21484_190118</strain>
    </source>
</reference>
<dbReference type="EMBL" id="QRYC01000004">
    <property type="protein sequence ID" value="RGU57705.1"/>
    <property type="molecule type" value="Genomic_DNA"/>
</dbReference>
<evidence type="ECO:0000313" key="4">
    <source>
        <dbReference type="EMBL" id="MCG4960610.1"/>
    </source>
</evidence>
<dbReference type="Pfam" id="PF00011">
    <property type="entry name" value="HSP20"/>
    <property type="match status" value="1"/>
</dbReference>
<dbReference type="Proteomes" id="UP000283426">
    <property type="component" value="Unassembled WGS sequence"/>
</dbReference>
<dbReference type="RefSeq" id="WP_013611466.1">
    <property type="nucleotide sequence ID" value="NZ_BAABYK010000001.1"/>
</dbReference>
<dbReference type="CDD" id="cd06464">
    <property type="entry name" value="ACD_sHsps-like"/>
    <property type="match status" value="1"/>
</dbReference>
<dbReference type="EMBL" id="JAQMRD010000005">
    <property type="protein sequence ID" value="MDB9222406.1"/>
    <property type="molecule type" value="Genomic_DNA"/>
</dbReference>
<dbReference type="OMA" id="WMARANA"/>
<dbReference type="EMBL" id="QSCO01000024">
    <property type="protein sequence ID" value="RGY04514.1"/>
    <property type="molecule type" value="Genomic_DNA"/>
</dbReference>
<dbReference type="Gene3D" id="2.60.40.790">
    <property type="match status" value="1"/>
</dbReference>
<dbReference type="InterPro" id="IPR002068">
    <property type="entry name" value="A-crystallin/Hsp20_dom"/>
</dbReference>
<name>A0A1Y3YRI1_9BACT</name>
<dbReference type="PROSITE" id="PS01031">
    <property type="entry name" value="SHSP"/>
    <property type="match status" value="1"/>
</dbReference>
<gene>
    <name evidence="7" type="ORF">DWW24_00890</name>
    <name evidence="6" type="ORF">DWW57_04200</name>
    <name evidence="8" type="ORF">DXA53_15635</name>
    <name evidence="4" type="ORF">L0P03_12230</name>
    <name evidence="5" type="ORF">PN645_05215</name>
</gene>
<evidence type="ECO:0000313" key="11">
    <source>
        <dbReference type="Proteomes" id="UP000284434"/>
    </source>
</evidence>
<evidence type="ECO:0000256" key="2">
    <source>
        <dbReference type="RuleBase" id="RU003616"/>
    </source>
</evidence>
<evidence type="ECO:0000313" key="10">
    <source>
        <dbReference type="Proteomes" id="UP000284243"/>
    </source>
</evidence>
<feature type="domain" description="SHSP" evidence="3">
    <location>
        <begin position="25"/>
        <end position="143"/>
    </location>
</feature>
<dbReference type="InterPro" id="IPR008978">
    <property type="entry name" value="HSP20-like_chaperone"/>
</dbReference>